<keyword evidence="2" id="KW-1185">Reference proteome</keyword>
<protein>
    <submittedName>
        <fullName evidence="1">Uncharacterized protein</fullName>
    </submittedName>
</protein>
<organism evidence="1 2">
    <name type="scientific">Mucuna pruriens</name>
    <name type="common">Velvet bean</name>
    <name type="synonym">Dolichos pruriens</name>
    <dbReference type="NCBI Taxonomy" id="157652"/>
    <lineage>
        <taxon>Eukaryota</taxon>
        <taxon>Viridiplantae</taxon>
        <taxon>Streptophyta</taxon>
        <taxon>Embryophyta</taxon>
        <taxon>Tracheophyta</taxon>
        <taxon>Spermatophyta</taxon>
        <taxon>Magnoliopsida</taxon>
        <taxon>eudicotyledons</taxon>
        <taxon>Gunneridae</taxon>
        <taxon>Pentapetalae</taxon>
        <taxon>rosids</taxon>
        <taxon>fabids</taxon>
        <taxon>Fabales</taxon>
        <taxon>Fabaceae</taxon>
        <taxon>Papilionoideae</taxon>
        <taxon>50 kb inversion clade</taxon>
        <taxon>NPAAA clade</taxon>
        <taxon>indigoferoid/millettioid clade</taxon>
        <taxon>Phaseoleae</taxon>
        <taxon>Mucuna</taxon>
    </lineage>
</organism>
<dbReference type="AlphaFoldDB" id="A0A371EL58"/>
<reference evidence="1" key="1">
    <citation type="submission" date="2018-05" db="EMBL/GenBank/DDBJ databases">
        <title>Draft genome of Mucuna pruriens seed.</title>
        <authorList>
            <person name="Nnadi N.E."/>
            <person name="Vos R."/>
            <person name="Hasami M.H."/>
            <person name="Devisetty U.K."/>
            <person name="Aguiy J.C."/>
        </authorList>
    </citation>
    <scope>NUCLEOTIDE SEQUENCE [LARGE SCALE GENOMIC DNA]</scope>
    <source>
        <strain evidence="1">JCA_2017</strain>
    </source>
</reference>
<comment type="caution">
    <text evidence="1">The sequence shown here is derived from an EMBL/GenBank/DDBJ whole genome shotgun (WGS) entry which is preliminary data.</text>
</comment>
<gene>
    <name evidence="1" type="ORF">CR513_54396</name>
</gene>
<dbReference type="EMBL" id="QJKJ01013270">
    <property type="protein sequence ID" value="RDX66795.1"/>
    <property type="molecule type" value="Genomic_DNA"/>
</dbReference>
<sequence length="77" mass="8893">MLFSLEQFLYKTITILEMAALMYNYFNHHYLTSAQVPYVVILNPGWMNTIAFSGILISSECHCHSQYLPCDIPNAYP</sequence>
<evidence type="ECO:0000313" key="1">
    <source>
        <dbReference type="EMBL" id="RDX66795.1"/>
    </source>
</evidence>
<accession>A0A371EL58</accession>
<evidence type="ECO:0000313" key="2">
    <source>
        <dbReference type="Proteomes" id="UP000257109"/>
    </source>
</evidence>
<dbReference type="Proteomes" id="UP000257109">
    <property type="component" value="Unassembled WGS sequence"/>
</dbReference>
<proteinExistence type="predicted"/>
<name>A0A371EL58_MUCPR</name>